<dbReference type="EMBL" id="JAMWBK010000002">
    <property type="protein sequence ID" value="KAJ8907545.1"/>
    <property type="molecule type" value="Genomic_DNA"/>
</dbReference>
<dbReference type="EC" id="2.7.1.26" evidence="2"/>
<keyword evidence="7" id="KW-0067">ATP-binding</keyword>
<evidence type="ECO:0000256" key="5">
    <source>
        <dbReference type="ARBA" id="ARBA00022679"/>
    </source>
</evidence>
<feature type="domain" description="Riboflavin kinase" evidence="8">
    <location>
        <begin position="21"/>
        <end position="156"/>
    </location>
</feature>
<evidence type="ECO:0000256" key="6">
    <source>
        <dbReference type="ARBA" id="ARBA00022741"/>
    </source>
</evidence>
<dbReference type="GO" id="GO:0009398">
    <property type="term" value="P:FMN biosynthetic process"/>
    <property type="evidence" value="ECO:0007669"/>
    <property type="project" value="TreeGrafter"/>
</dbReference>
<organism evidence="9 10">
    <name type="scientific">Rhodosorus marinus</name>
    <dbReference type="NCBI Taxonomy" id="101924"/>
    <lineage>
        <taxon>Eukaryota</taxon>
        <taxon>Rhodophyta</taxon>
        <taxon>Stylonematophyceae</taxon>
        <taxon>Stylonematales</taxon>
        <taxon>Stylonemataceae</taxon>
        <taxon>Rhodosorus</taxon>
    </lineage>
</organism>
<dbReference type="GO" id="GO:0005524">
    <property type="term" value="F:ATP binding"/>
    <property type="evidence" value="ECO:0007669"/>
    <property type="project" value="UniProtKB-KW"/>
</dbReference>
<evidence type="ECO:0000259" key="8">
    <source>
        <dbReference type="SMART" id="SM00904"/>
    </source>
</evidence>
<dbReference type="PANTHER" id="PTHR22749">
    <property type="entry name" value="RIBOFLAVIN KINASE/FMN ADENYLYLTRANSFERASE"/>
    <property type="match status" value="1"/>
</dbReference>
<reference evidence="9 10" key="1">
    <citation type="journal article" date="2023" name="Nat. Commun.">
        <title>Origin of minicircular mitochondrial genomes in red algae.</title>
        <authorList>
            <person name="Lee Y."/>
            <person name="Cho C.H."/>
            <person name="Lee Y.M."/>
            <person name="Park S.I."/>
            <person name="Yang J.H."/>
            <person name="West J.A."/>
            <person name="Bhattacharya D."/>
            <person name="Yoon H.S."/>
        </authorList>
    </citation>
    <scope>NUCLEOTIDE SEQUENCE [LARGE SCALE GENOMIC DNA]</scope>
    <source>
        <strain evidence="9 10">CCMP1338</strain>
        <tissue evidence="9">Whole cell</tissue>
    </source>
</reference>
<sequence length="173" mass="19251">MPGVEQFTDRKDTSSGFEVYLREQPILLKGVVTKGFGRGGKMLGCPTANIPVDPYLEVLSEIPGGIYFGWAALPDCDAAPKGDICKMVMSIGWNPYFENKRKSIEPHLIKTLPDFYDVELRLVVGGFIRLEQNFESLELLVEAIQNDIKVASDALELDGMSSLQTHDYLEFSS</sequence>
<dbReference type="InterPro" id="IPR023465">
    <property type="entry name" value="Riboflavin_kinase_dom_sf"/>
</dbReference>
<keyword evidence="5" id="KW-0808">Transferase</keyword>
<dbReference type="InterPro" id="IPR023468">
    <property type="entry name" value="Riboflavin_kinase"/>
</dbReference>
<gene>
    <name evidence="9" type="ORF">NDN08_007656</name>
</gene>
<comment type="pathway">
    <text evidence="1">Cofactor biosynthesis; FMN biosynthesis; FMN from riboflavin (ATP route): step 1/1.</text>
</comment>
<keyword evidence="6" id="KW-0547">Nucleotide-binding</keyword>
<dbReference type="Gene3D" id="2.40.30.30">
    <property type="entry name" value="Riboflavin kinase-like"/>
    <property type="match status" value="1"/>
</dbReference>
<name>A0AAV8UY71_9RHOD</name>
<comment type="caution">
    <text evidence="9">The sequence shown here is derived from an EMBL/GenBank/DDBJ whole genome shotgun (WGS) entry which is preliminary data.</text>
</comment>
<dbReference type="GO" id="GO:0009231">
    <property type="term" value="P:riboflavin biosynthetic process"/>
    <property type="evidence" value="ECO:0007669"/>
    <property type="project" value="InterPro"/>
</dbReference>
<proteinExistence type="predicted"/>
<protein>
    <recommendedName>
        <fullName evidence="2">riboflavin kinase</fullName>
        <ecNumber evidence="2">2.7.1.26</ecNumber>
    </recommendedName>
</protein>
<evidence type="ECO:0000313" key="9">
    <source>
        <dbReference type="EMBL" id="KAJ8907545.1"/>
    </source>
</evidence>
<evidence type="ECO:0000256" key="4">
    <source>
        <dbReference type="ARBA" id="ARBA00022643"/>
    </source>
</evidence>
<dbReference type="Proteomes" id="UP001157974">
    <property type="component" value="Unassembled WGS sequence"/>
</dbReference>
<dbReference type="PANTHER" id="PTHR22749:SF6">
    <property type="entry name" value="RIBOFLAVIN KINASE"/>
    <property type="match status" value="1"/>
</dbReference>
<evidence type="ECO:0000256" key="7">
    <source>
        <dbReference type="ARBA" id="ARBA00022840"/>
    </source>
</evidence>
<keyword evidence="4" id="KW-0288">FMN</keyword>
<dbReference type="Pfam" id="PF01687">
    <property type="entry name" value="Flavokinase"/>
    <property type="match status" value="1"/>
</dbReference>
<evidence type="ECO:0000256" key="1">
    <source>
        <dbReference type="ARBA" id="ARBA00005201"/>
    </source>
</evidence>
<dbReference type="AlphaFoldDB" id="A0AAV8UY71"/>
<dbReference type="GO" id="GO:0008531">
    <property type="term" value="F:riboflavin kinase activity"/>
    <property type="evidence" value="ECO:0007669"/>
    <property type="project" value="UniProtKB-EC"/>
</dbReference>
<dbReference type="SMART" id="SM00904">
    <property type="entry name" value="Flavokinase"/>
    <property type="match status" value="1"/>
</dbReference>
<accession>A0AAV8UY71</accession>
<evidence type="ECO:0000256" key="2">
    <source>
        <dbReference type="ARBA" id="ARBA00012105"/>
    </source>
</evidence>
<evidence type="ECO:0000256" key="3">
    <source>
        <dbReference type="ARBA" id="ARBA00022630"/>
    </source>
</evidence>
<keyword evidence="3" id="KW-0285">Flavoprotein</keyword>
<keyword evidence="10" id="KW-1185">Reference proteome</keyword>
<dbReference type="InterPro" id="IPR015865">
    <property type="entry name" value="Riboflavin_kinase_bac/euk"/>
</dbReference>
<evidence type="ECO:0000313" key="10">
    <source>
        <dbReference type="Proteomes" id="UP001157974"/>
    </source>
</evidence>
<dbReference type="SUPFAM" id="SSF82114">
    <property type="entry name" value="Riboflavin kinase-like"/>
    <property type="match status" value="1"/>
</dbReference>